<organism evidence="2 3">
    <name type="scientific">Austropuccinia psidii MF-1</name>
    <dbReference type="NCBI Taxonomy" id="1389203"/>
    <lineage>
        <taxon>Eukaryota</taxon>
        <taxon>Fungi</taxon>
        <taxon>Dikarya</taxon>
        <taxon>Basidiomycota</taxon>
        <taxon>Pucciniomycotina</taxon>
        <taxon>Pucciniomycetes</taxon>
        <taxon>Pucciniales</taxon>
        <taxon>Sphaerophragmiaceae</taxon>
        <taxon>Austropuccinia</taxon>
    </lineage>
</organism>
<reference evidence="2" key="1">
    <citation type="submission" date="2021-03" db="EMBL/GenBank/DDBJ databases">
        <title>Draft genome sequence of rust myrtle Austropuccinia psidii MF-1, a brazilian biotype.</title>
        <authorList>
            <person name="Quecine M.C."/>
            <person name="Pachon D.M.R."/>
            <person name="Bonatelli M.L."/>
            <person name="Correr F.H."/>
            <person name="Franceschini L.M."/>
            <person name="Leite T.F."/>
            <person name="Margarido G.R.A."/>
            <person name="Almeida C.A."/>
            <person name="Ferrarezi J.A."/>
            <person name="Labate C.A."/>
        </authorList>
    </citation>
    <scope>NUCLEOTIDE SEQUENCE</scope>
    <source>
        <strain evidence="2">MF-1</strain>
    </source>
</reference>
<evidence type="ECO:0000313" key="3">
    <source>
        <dbReference type="Proteomes" id="UP000765509"/>
    </source>
</evidence>
<protein>
    <submittedName>
        <fullName evidence="2">Uncharacterized protein</fullName>
    </submittedName>
</protein>
<proteinExistence type="predicted"/>
<comment type="caution">
    <text evidence="2">The sequence shown here is derived from an EMBL/GenBank/DDBJ whole genome shotgun (WGS) entry which is preliminary data.</text>
</comment>
<evidence type="ECO:0000313" key="2">
    <source>
        <dbReference type="EMBL" id="MBW0505600.1"/>
    </source>
</evidence>
<dbReference type="Proteomes" id="UP000765509">
    <property type="component" value="Unassembled WGS sequence"/>
</dbReference>
<feature type="compositionally biased region" description="Basic and acidic residues" evidence="1">
    <location>
        <begin position="14"/>
        <end position="24"/>
    </location>
</feature>
<gene>
    <name evidence="2" type="ORF">O181_045315</name>
</gene>
<dbReference type="AlphaFoldDB" id="A0A9Q3HL34"/>
<accession>A0A9Q3HL34</accession>
<dbReference type="EMBL" id="AVOT02018588">
    <property type="protein sequence ID" value="MBW0505600.1"/>
    <property type="molecule type" value="Genomic_DNA"/>
</dbReference>
<keyword evidence="3" id="KW-1185">Reference proteome</keyword>
<name>A0A9Q3HL34_9BASI</name>
<feature type="region of interest" description="Disordered" evidence="1">
    <location>
        <begin position="1"/>
        <end position="85"/>
    </location>
</feature>
<evidence type="ECO:0000256" key="1">
    <source>
        <dbReference type="SAM" id="MobiDB-lite"/>
    </source>
</evidence>
<sequence>MDPYNISLPASVTDRSDDYKEAPEGIHQSTTPTPPPQTTSSIHKSSSPRVSGPPITQPISSPKVGGLSIIPPIPSGAIHQGWNIH</sequence>